<organism evidence="2 3">
    <name type="scientific">Paramecium sonneborni</name>
    <dbReference type="NCBI Taxonomy" id="65129"/>
    <lineage>
        <taxon>Eukaryota</taxon>
        <taxon>Sar</taxon>
        <taxon>Alveolata</taxon>
        <taxon>Ciliophora</taxon>
        <taxon>Intramacronucleata</taxon>
        <taxon>Oligohymenophorea</taxon>
        <taxon>Peniculida</taxon>
        <taxon>Parameciidae</taxon>
        <taxon>Paramecium</taxon>
    </lineage>
</organism>
<dbReference type="Proteomes" id="UP000692954">
    <property type="component" value="Unassembled WGS sequence"/>
</dbReference>
<reference evidence="2" key="1">
    <citation type="submission" date="2021-01" db="EMBL/GenBank/DDBJ databases">
        <authorList>
            <consortium name="Genoscope - CEA"/>
            <person name="William W."/>
        </authorList>
    </citation>
    <scope>NUCLEOTIDE SEQUENCE</scope>
</reference>
<protein>
    <submittedName>
        <fullName evidence="2">Uncharacterized protein</fullName>
    </submittedName>
</protein>
<sequence length="272" mass="32630">MLHNQRINQNMMFKQNQVNMFIRIKIKSFKIEKVRGREKALRSLRRTHKIYLEDNKIQQEEQEKNKAKKQLVLINSAMTIIVNYTEKVLNSNANNKDNKQISKSYHIDELTDAKCHIETDEINDEVLEIKDKARICIYDRMEYFKISQNLETQQIQESQKIKPNIEIDLKQKYKNSNSSSFRFSIFNNQTTTIQQKLKRNEIFLKEMMIILLIRLQKQLIIKPLGQGAFWMGISSKKENIQRFVCYENYILLTKIIRNMKEIFLKYNLEILL</sequence>
<evidence type="ECO:0000313" key="2">
    <source>
        <dbReference type="EMBL" id="CAD8049434.1"/>
    </source>
</evidence>
<keyword evidence="3" id="KW-1185">Reference proteome</keyword>
<comment type="caution">
    <text evidence="2">The sequence shown here is derived from an EMBL/GenBank/DDBJ whole genome shotgun (WGS) entry which is preliminary data.</text>
</comment>
<proteinExistence type="predicted"/>
<dbReference type="EMBL" id="CAJJDN010000004">
    <property type="protein sequence ID" value="CAD8049434.1"/>
    <property type="molecule type" value="Genomic_DNA"/>
</dbReference>
<dbReference type="AlphaFoldDB" id="A0A8S1KEZ4"/>
<name>A0A8S1KEZ4_9CILI</name>
<gene>
    <name evidence="2" type="ORF">PSON_ATCC_30995.1.T0040122</name>
</gene>
<evidence type="ECO:0000313" key="3">
    <source>
        <dbReference type="Proteomes" id="UP000692954"/>
    </source>
</evidence>
<feature type="coiled-coil region" evidence="1">
    <location>
        <begin position="50"/>
        <end position="77"/>
    </location>
</feature>
<keyword evidence="1" id="KW-0175">Coiled coil</keyword>
<accession>A0A8S1KEZ4</accession>
<evidence type="ECO:0000256" key="1">
    <source>
        <dbReference type="SAM" id="Coils"/>
    </source>
</evidence>